<feature type="domain" description="Protein kinase" evidence="7">
    <location>
        <begin position="357"/>
        <end position="623"/>
    </location>
</feature>
<evidence type="ECO:0000259" key="7">
    <source>
        <dbReference type="PROSITE" id="PS50011"/>
    </source>
</evidence>
<keyword evidence="2" id="KW-0808">Transferase</keyword>
<feature type="binding site" evidence="6">
    <location>
        <position position="395"/>
    </location>
    <ligand>
        <name>ATP</name>
        <dbReference type="ChEBI" id="CHEBI:30616"/>
    </ligand>
</feature>
<evidence type="ECO:0000313" key="11">
    <source>
        <dbReference type="Proteomes" id="UP001158986"/>
    </source>
</evidence>
<dbReference type="InterPro" id="IPR011009">
    <property type="entry name" value="Kinase-like_dom_sf"/>
</dbReference>
<dbReference type="Gene3D" id="1.10.167.10">
    <property type="entry name" value="Regulator of G-protein Signalling 4, domain 2"/>
    <property type="match status" value="1"/>
</dbReference>
<keyword evidence="3 6" id="KW-0547">Nucleotide-binding</keyword>
<evidence type="ECO:0008006" key="12">
    <source>
        <dbReference type="Google" id="ProtNLM"/>
    </source>
</evidence>
<dbReference type="InterPro" id="IPR036305">
    <property type="entry name" value="RGS_sf"/>
</dbReference>
<dbReference type="Gene3D" id="3.30.200.20">
    <property type="entry name" value="Phosphorylase Kinase, domain 1"/>
    <property type="match status" value="1"/>
</dbReference>
<organism evidence="10 11">
    <name type="scientific">Peronospora belbahrii</name>
    <dbReference type="NCBI Taxonomy" id="622444"/>
    <lineage>
        <taxon>Eukaryota</taxon>
        <taxon>Sar</taxon>
        <taxon>Stramenopiles</taxon>
        <taxon>Oomycota</taxon>
        <taxon>Peronosporomycetes</taxon>
        <taxon>Peronosporales</taxon>
        <taxon>Peronosporaceae</taxon>
        <taxon>Peronospora</taxon>
    </lineage>
</organism>
<evidence type="ECO:0000259" key="8">
    <source>
        <dbReference type="PROSITE" id="PS50132"/>
    </source>
</evidence>
<evidence type="ECO:0000256" key="1">
    <source>
        <dbReference type="ARBA" id="ARBA00022527"/>
    </source>
</evidence>
<keyword evidence="5 6" id="KW-0067">ATP-binding</keyword>
<proteinExistence type="predicted"/>
<dbReference type="SMART" id="SM00315">
    <property type="entry name" value="RGS"/>
    <property type="match status" value="1"/>
</dbReference>
<dbReference type="SMART" id="SM00133">
    <property type="entry name" value="S_TK_X"/>
    <property type="match status" value="1"/>
</dbReference>
<dbReference type="PANTHER" id="PTHR24355:SF18">
    <property type="entry name" value="G PROTEIN-COUPLED RECEPTOR KINASE"/>
    <property type="match status" value="1"/>
</dbReference>
<dbReference type="Proteomes" id="UP001158986">
    <property type="component" value="Unassembled WGS sequence"/>
</dbReference>
<dbReference type="InterPro" id="IPR044926">
    <property type="entry name" value="RGS_subdomain_2"/>
</dbReference>
<dbReference type="InterPro" id="IPR045270">
    <property type="entry name" value="STKc_AGC"/>
</dbReference>
<comment type="caution">
    <text evidence="10">The sequence shown here is derived from an EMBL/GenBank/DDBJ whole genome shotgun (WGS) entry which is preliminary data.</text>
</comment>
<dbReference type="PROSITE" id="PS00108">
    <property type="entry name" value="PROTEIN_KINASE_ST"/>
    <property type="match status" value="1"/>
</dbReference>
<dbReference type="SUPFAM" id="SSF48097">
    <property type="entry name" value="Regulator of G-protein signaling, RGS"/>
    <property type="match status" value="1"/>
</dbReference>
<dbReference type="InterPro" id="IPR000719">
    <property type="entry name" value="Prot_kinase_dom"/>
</dbReference>
<dbReference type="PROSITE" id="PS50132">
    <property type="entry name" value="RGS"/>
    <property type="match status" value="1"/>
</dbReference>
<dbReference type="PROSITE" id="PS51285">
    <property type="entry name" value="AGC_KINASE_CTER"/>
    <property type="match status" value="1"/>
</dbReference>
<dbReference type="InterPro" id="IPR016137">
    <property type="entry name" value="RGS"/>
</dbReference>
<dbReference type="SUPFAM" id="SSF56112">
    <property type="entry name" value="Protein kinase-like (PK-like)"/>
    <property type="match status" value="1"/>
</dbReference>
<evidence type="ECO:0000256" key="6">
    <source>
        <dbReference type="PROSITE-ProRule" id="PRU10141"/>
    </source>
</evidence>
<evidence type="ECO:0000313" key="10">
    <source>
        <dbReference type="EMBL" id="CAH0516589.1"/>
    </source>
</evidence>
<dbReference type="CDD" id="cd05123">
    <property type="entry name" value="STKc_AGC"/>
    <property type="match status" value="1"/>
</dbReference>
<evidence type="ECO:0000256" key="2">
    <source>
        <dbReference type="ARBA" id="ARBA00022679"/>
    </source>
</evidence>
<evidence type="ECO:0000256" key="3">
    <source>
        <dbReference type="ARBA" id="ARBA00022741"/>
    </source>
</evidence>
<feature type="domain" description="RGS" evidence="8">
    <location>
        <begin position="53"/>
        <end position="112"/>
    </location>
</feature>
<dbReference type="PROSITE" id="PS00107">
    <property type="entry name" value="PROTEIN_KINASE_ATP"/>
    <property type="match status" value="1"/>
</dbReference>
<name>A0ABN8CUU3_9STRA</name>
<dbReference type="SMART" id="SM00220">
    <property type="entry name" value="S_TKc"/>
    <property type="match status" value="1"/>
</dbReference>
<dbReference type="PANTHER" id="PTHR24355">
    <property type="entry name" value="G PROTEIN-COUPLED RECEPTOR KINASE/RIBOSOMAL PROTEIN S6 KINASE"/>
    <property type="match status" value="1"/>
</dbReference>
<gene>
    <name evidence="10" type="ORF">PBS001_LOCUS3247</name>
</gene>
<reference evidence="10 11" key="1">
    <citation type="submission" date="2021-11" db="EMBL/GenBank/DDBJ databases">
        <authorList>
            <person name="Islam A."/>
            <person name="Islam S."/>
            <person name="Flora M.S."/>
            <person name="Rahman M."/>
            <person name="Ziaur R.M."/>
            <person name="Epstein J.H."/>
            <person name="Hassan M."/>
            <person name="Klassen M."/>
            <person name="Woodard K."/>
            <person name="Webb A."/>
            <person name="Webby R.J."/>
            <person name="El Zowalaty M.E."/>
        </authorList>
    </citation>
    <scope>NUCLEOTIDE SEQUENCE [LARGE SCALE GENOMIC DNA]</scope>
    <source>
        <strain evidence="10">Pbs1</strain>
    </source>
</reference>
<evidence type="ECO:0000256" key="4">
    <source>
        <dbReference type="ARBA" id="ARBA00022777"/>
    </source>
</evidence>
<protein>
    <recommendedName>
        <fullName evidence="12">G protein-coupled receptor kinase</fullName>
    </recommendedName>
</protein>
<dbReference type="PROSITE" id="PS50011">
    <property type="entry name" value="PROTEIN_KINASE_DOM"/>
    <property type="match status" value="1"/>
</dbReference>
<sequence length="717" mass="81340">MDELHDAIQDAQYIGAVTNSQRGPSAAFYNPSRNELTQFMKIQKRELGEDWLDLENLLDMPLGFYFFRWFCKVEQHRSCKKLNFLIEVTKFRLLQTAEQRAVKGREIWDLFIGNATTEGDSNTTPRQHGFTIWSPDRRRDAGRLVSPPSSLSTSAETDYLSTCTVLHSPPVSRPCSSQTSVGFLDDLSVASKTTNGIVFWRKNESSVTRENARSMFSVVATDAHALGVGGEVVHRLSAVFKCKQSVLEPDVDRRDLLDCVRDVSLPACPTASTVSLSEPNDLGLKNSMENLAFKTRSHKRLNVDFSVFAVTLFDELEACVLCSLEQYDLNAFRASAFYTRLITFLFVQKRRVSKDDFSLLRVLGRGGFGMVNGCIKRTSASLYAMKVMNKKMIKKRHAEKMCLAERKILTMISSPFVVCLKYSFQTPEELFLVLDLRTGGDLSFHLNRARFSETQVRFWAAQILLGIQHLHEKNIVYRDLKPENILLDEKGNCSLSDLGLAVEKTATLTGRCGTRGYWAPEMLLRDEDGNRLVYNQMVDWWSYGCLVYELLYGKCPFRTSKAKALHEDKQQAYDKATLELIPSYDSRYFSADAVDLIQQLLVRDPNQRLGAKGAEEIKSMRFFSSIDWPQMELMQVPPPFVPNNEINAASQSDIGSFDISAVKGIKLSEQEQAAYSDWDYVCHETFQREAVEYLVWEAKNGPCTIGIHNHDSCCLIL</sequence>
<dbReference type="Gene3D" id="1.10.510.10">
    <property type="entry name" value="Transferase(Phosphotransferase) domain 1"/>
    <property type="match status" value="1"/>
</dbReference>
<evidence type="ECO:0000256" key="5">
    <source>
        <dbReference type="ARBA" id="ARBA00022840"/>
    </source>
</evidence>
<dbReference type="Pfam" id="PF00069">
    <property type="entry name" value="Pkinase"/>
    <property type="match status" value="1"/>
</dbReference>
<dbReference type="InterPro" id="IPR008271">
    <property type="entry name" value="Ser/Thr_kinase_AS"/>
</dbReference>
<keyword evidence="11" id="KW-1185">Reference proteome</keyword>
<accession>A0ABN8CUU3</accession>
<dbReference type="Pfam" id="PF00615">
    <property type="entry name" value="RGS"/>
    <property type="match status" value="1"/>
</dbReference>
<dbReference type="InterPro" id="IPR000961">
    <property type="entry name" value="AGC-kinase_C"/>
</dbReference>
<dbReference type="InterPro" id="IPR017441">
    <property type="entry name" value="Protein_kinase_ATP_BS"/>
</dbReference>
<feature type="domain" description="AGC-kinase C-terminal" evidence="9">
    <location>
        <begin position="624"/>
        <end position="690"/>
    </location>
</feature>
<keyword evidence="1" id="KW-0723">Serine/threonine-protein kinase</keyword>
<dbReference type="EMBL" id="CAKLCB010000177">
    <property type="protein sequence ID" value="CAH0516589.1"/>
    <property type="molecule type" value="Genomic_DNA"/>
</dbReference>
<evidence type="ECO:0000259" key="9">
    <source>
        <dbReference type="PROSITE" id="PS51285"/>
    </source>
</evidence>
<keyword evidence="4" id="KW-0418">Kinase</keyword>